<evidence type="ECO:0000256" key="3">
    <source>
        <dbReference type="PROSITE-ProRule" id="PRU00059"/>
    </source>
</evidence>
<accession>A7SJ04</accession>
<dbReference type="SMART" id="SM00042">
    <property type="entry name" value="CUB"/>
    <property type="match status" value="1"/>
</dbReference>
<name>A7SJ04_NEMVE</name>
<dbReference type="CDD" id="cd00041">
    <property type="entry name" value="CUB"/>
    <property type="match status" value="1"/>
</dbReference>
<dbReference type="InterPro" id="IPR000859">
    <property type="entry name" value="CUB_dom"/>
</dbReference>
<protein>
    <recommendedName>
        <fullName evidence="4">CUB domain-containing protein</fullName>
    </recommendedName>
</protein>
<dbReference type="OMA" id="LEYHGSC"/>
<dbReference type="Proteomes" id="UP000001593">
    <property type="component" value="Unassembled WGS sequence"/>
</dbReference>
<reference evidence="5 6" key="1">
    <citation type="journal article" date="2007" name="Science">
        <title>Sea anemone genome reveals ancestral eumetazoan gene repertoire and genomic organization.</title>
        <authorList>
            <person name="Putnam N.H."/>
            <person name="Srivastava M."/>
            <person name="Hellsten U."/>
            <person name="Dirks B."/>
            <person name="Chapman J."/>
            <person name="Salamov A."/>
            <person name="Terry A."/>
            <person name="Shapiro H."/>
            <person name="Lindquist E."/>
            <person name="Kapitonov V.V."/>
            <person name="Jurka J."/>
            <person name="Genikhovich G."/>
            <person name="Grigoriev I.V."/>
            <person name="Lucas S.M."/>
            <person name="Steele R.E."/>
            <person name="Finnerty J.R."/>
            <person name="Technau U."/>
            <person name="Martindale M.Q."/>
            <person name="Rokhsar D.S."/>
        </authorList>
    </citation>
    <scope>NUCLEOTIDE SEQUENCE [LARGE SCALE GENOMIC DNA]</scope>
    <source>
        <strain evidence="6">CH2 X CH6</strain>
    </source>
</reference>
<sequence>MTTPHGAFVSPGYPDQYPHLIRCVWKIHVSSGLKISFRFRDFDIQGDSMECQDYVEIFDGLASWAPIKGRYCGKDIPPVLRSVSNKLRVVFTSDKDYAGRGFEAIY</sequence>
<organism evidence="5 6">
    <name type="scientific">Nematostella vectensis</name>
    <name type="common">Starlet sea anemone</name>
    <dbReference type="NCBI Taxonomy" id="45351"/>
    <lineage>
        <taxon>Eukaryota</taxon>
        <taxon>Metazoa</taxon>
        <taxon>Cnidaria</taxon>
        <taxon>Anthozoa</taxon>
        <taxon>Hexacorallia</taxon>
        <taxon>Actiniaria</taxon>
        <taxon>Edwardsiidae</taxon>
        <taxon>Nematostella</taxon>
    </lineage>
</organism>
<dbReference type="InterPro" id="IPR035914">
    <property type="entry name" value="Sperma_CUB_dom_sf"/>
</dbReference>
<dbReference type="PANTHER" id="PTHR24251:SF50">
    <property type="entry name" value="ATTRACTIN-LIKE 1A"/>
    <property type="match status" value="1"/>
</dbReference>
<gene>
    <name evidence="5" type="ORF">NEMVEDRAFT_v1g120097</name>
</gene>
<dbReference type="Pfam" id="PF00431">
    <property type="entry name" value="CUB"/>
    <property type="match status" value="1"/>
</dbReference>
<evidence type="ECO:0000259" key="4">
    <source>
        <dbReference type="PROSITE" id="PS01180"/>
    </source>
</evidence>
<dbReference type="PhylomeDB" id="A7SJ04"/>
<dbReference type="EMBL" id="DS469673">
    <property type="protein sequence ID" value="EDO36313.1"/>
    <property type="molecule type" value="Genomic_DNA"/>
</dbReference>
<dbReference type="FunFam" id="2.60.120.290:FF:000013">
    <property type="entry name" value="Membrane frizzled-related protein"/>
    <property type="match status" value="1"/>
</dbReference>
<keyword evidence="6" id="KW-1185">Reference proteome</keyword>
<evidence type="ECO:0000256" key="1">
    <source>
        <dbReference type="ARBA" id="ARBA00022737"/>
    </source>
</evidence>
<dbReference type="eggNOG" id="KOG3714">
    <property type="taxonomic scope" value="Eukaryota"/>
</dbReference>
<dbReference type="InParanoid" id="A7SJ04"/>
<feature type="domain" description="CUB" evidence="4">
    <location>
        <begin position="1"/>
        <end position="106"/>
    </location>
</feature>
<dbReference type="AlphaFoldDB" id="A7SJ04"/>
<keyword evidence="2" id="KW-1015">Disulfide bond</keyword>
<evidence type="ECO:0000313" key="5">
    <source>
        <dbReference type="EMBL" id="EDO36313.1"/>
    </source>
</evidence>
<dbReference type="Gene3D" id="2.60.120.290">
    <property type="entry name" value="Spermadhesin, CUB domain"/>
    <property type="match status" value="1"/>
</dbReference>
<dbReference type="KEGG" id="nve:5507774"/>
<dbReference type="SUPFAM" id="SSF49854">
    <property type="entry name" value="Spermadhesin, CUB domain"/>
    <property type="match status" value="1"/>
</dbReference>
<keyword evidence="1" id="KW-0677">Repeat</keyword>
<evidence type="ECO:0000256" key="2">
    <source>
        <dbReference type="ARBA" id="ARBA00023157"/>
    </source>
</evidence>
<comment type="caution">
    <text evidence="3">Lacks conserved residue(s) required for the propagation of feature annotation.</text>
</comment>
<evidence type="ECO:0000313" key="6">
    <source>
        <dbReference type="Proteomes" id="UP000001593"/>
    </source>
</evidence>
<dbReference type="PANTHER" id="PTHR24251">
    <property type="entry name" value="OVOCHYMASE-RELATED"/>
    <property type="match status" value="1"/>
</dbReference>
<dbReference type="HOGENOM" id="CLU_103588_4_1_1"/>
<dbReference type="PROSITE" id="PS01180">
    <property type="entry name" value="CUB"/>
    <property type="match status" value="1"/>
</dbReference>
<feature type="non-terminal residue" evidence="5">
    <location>
        <position position="106"/>
    </location>
</feature>
<dbReference type="STRING" id="45351.A7SJ04"/>
<proteinExistence type="predicted"/>